<evidence type="ECO:0000313" key="1">
    <source>
        <dbReference type="EMBL" id="PRQ50635.1"/>
    </source>
</evidence>
<dbReference type="AlphaFoldDB" id="A0A2P6RW28"/>
<dbReference type="EMBL" id="PDCK01000040">
    <property type="protein sequence ID" value="PRQ50635.1"/>
    <property type="molecule type" value="Genomic_DNA"/>
</dbReference>
<reference evidence="1 2" key="1">
    <citation type="journal article" date="2018" name="Nat. Genet.">
        <title>The Rosa genome provides new insights in the design of modern roses.</title>
        <authorList>
            <person name="Bendahmane M."/>
        </authorList>
    </citation>
    <scope>NUCLEOTIDE SEQUENCE [LARGE SCALE GENOMIC DNA]</scope>
    <source>
        <strain evidence="2">cv. Old Blush</strain>
    </source>
</reference>
<organism evidence="1 2">
    <name type="scientific">Rosa chinensis</name>
    <name type="common">China rose</name>
    <dbReference type="NCBI Taxonomy" id="74649"/>
    <lineage>
        <taxon>Eukaryota</taxon>
        <taxon>Viridiplantae</taxon>
        <taxon>Streptophyta</taxon>
        <taxon>Embryophyta</taxon>
        <taxon>Tracheophyta</taxon>
        <taxon>Spermatophyta</taxon>
        <taxon>Magnoliopsida</taxon>
        <taxon>eudicotyledons</taxon>
        <taxon>Gunneridae</taxon>
        <taxon>Pentapetalae</taxon>
        <taxon>rosids</taxon>
        <taxon>fabids</taxon>
        <taxon>Rosales</taxon>
        <taxon>Rosaceae</taxon>
        <taxon>Rosoideae</taxon>
        <taxon>Rosoideae incertae sedis</taxon>
        <taxon>Rosa</taxon>
    </lineage>
</organism>
<name>A0A2P6RW28_ROSCH</name>
<comment type="caution">
    <text evidence="1">The sequence shown here is derived from an EMBL/GenBank/DDBJ whole genome shotgun (WGS) entry which is preliminary data.</text>
</comment>
<keyword evidence="2" id="KW-1185">Reference proteome</keyword>
<dbReference type="Gramene" id="PRQ50635">
    <property type="protein sequence ID" value="PRQ50635"/>
    <property type="gene ID" value="RchiOBHm_Chr2g0135451"/>
</dbReference>
<protein>
    <submittedName>
        <fullName evidence="1">Uncharacterized protein</fullName>
    </submittedName>
</protein>
<sequence length="56" mass="7000">MRWLKNRSIMFESRQLFAIIFQLCLVMNSQFHILSMCYYNRFICFYFLDQSELVFN</sequence>
<proteinExistence type="predicted"/>
<accession>A0A2P6RW28</accession>
<gene>
    <name evidence="1" type="ORF">RchiOBHm_Chr2g0135451</name>
</gene>
<dbReference type="Proteomes" id="UP000238479">
    <property type="component" value="Chromosome 2"/>
</dbReference>
<evidence type="ECO:0000313" key="2">
    <source>
        <dbReference type="Proteomes" id="UP000238479"/>
    </source>
</evidence>